<evidence type="ECO:0000313" key="3">
    <source>
        <dbReference type="Proteomes" id="UP001161390"/>
    </source>
</evidence>
<reference evidence="2" key="1">
    <citation type="journal article" date="2014" name="Int. J. Syst. Evol. Microbiol.">
        <title>Complete genome of a new Firmicutes species belonging to the dominant human colonic microbiota ('Ruminococcus bicirculans') reveals two chromosomes and a selective capacity to utilize plant glucans.</title>
        <authorList>
            <consortium name="NISC Comparative Sequencing Program"/>
            <person name="Wegmann U."/>
            <person name="Louis P."/>
            <person name="Goesmann A."/>
            <person name="Henrissat B."/>
            <person name="Duncan S.H."/>
            <person name="Flint H.J."/>
        </authorList>
    </citation>
    <scope>NUCLEOTIDE SEQUENCE</scope>
    <source>
        <strain evidence="2">NBRC 108216</strain>
    </source>
</reference>
<feature type="region of interest" description="Disordered" evidence="1">
    <location>
        <begin position="102"/>
        <end position="123"/>
    </location>
</feature>
<organism evidence="2 3">
    <name type="scientific">Algimonas porphyrae</name>
    <dbReference type="NCBI Taxonomy" id="1128113"/>
    <lineage>
        <taxon>Bacteria</taxon>
        <taxon>Pseudomonadati</taxon>
        <taxon>Pseudomonadota</taxon>
        <taxon>Alphaproteobacteria</taxon>
        <taxon>Maricaulales</taxon>
        <taxon>Robiginitomaculaceae</taxon>
        <taxon>Algimonas</taxon>
    </lineage>
</organism>
<sequence length="138" mass="15334">MPQLKTGIWVDALIRRAQVAGAYACVVMRGDRDAGSVLVTVRSRAGLSLFTPERDMQGERVWREDRLDEAALYARIAARRDFDPDLMVVEIEDREGRHFIDEGVIRRDSDPASPDPADATQADAAAHAAAVKALFRDR</sequence>
<protein>
    <recommendedName>
        <fullName evidence="4">DUF1491 family protein</fullName>
    </recommendedName>
</protein>
<dbReference type="InterPro" id="IPR009964">
    <property type="entry name" value="DUF1491"/>
</dbReference>
<dbReference type="Pfam" id="PF07372">
    <property type="entry name" value="DUF1491"/>
    <property type="match status" value="1"/>
</dbReference>
<proteinExistence type="predicted"/>
<accession>A0ABQ5V331</accession>
<dbReference type="Proteomes" id="UP001161390">
    <property type="component" value="Unassembled WGS sequence"/>
</dbReference>
<dbReference type="Gene3D" id="3.40.1530.20">
    <property type="entry name" value="Protein of unknown function (DUF1491)"/>
    <property type="match status" value="1"/>
</dbReference>
<evidence type="ECO:0000256" key="1">
    <source>
        <dbReference type="SAM" id="MobiDB-lite"/>
    </source>
</evidence>
<feature type="compositionally biased region" description="Low complexity" evidence="1">
    <location>
        <begin position="111"/>
        <end position="123"/>
    </location>
</feature>
<gene>
    <name evidence="2" type="ORF">GCM10007854_22180</name>
</gene>
<dbReference type="EMBL" id="BSNJ01000004">
    <property type="protein sequence ID" value="GLQ21263.1"/>
    <property type="molecule type" value="Genomic_DNA"/>
</dbReference>
<name>A0ABQ5V331_9PROT</name>
<comment type="caution">
    <text evidence="2">The sequence shown here is derived from an EMBL/GenBank/DDBJ whole genome shotgun (WGS) entry which is preliminary data.</text>
</comment>
<evidence type="ECO:0008006" key="4">
    <source>
        <dbReference type="Google" id="ProtNLM"/>
    </source>
</evidence>
<evidence type="ECO:0000313" key="2">
    <source>
        <dbReference type="EMBL" id="GLQ21263.1"/>
    </source>
</evidence>
<keyword evidence="3" id="KW-1185">Reference proteome</keyword>
<reference evidence="2" key="2">
    <citation type="submission" date="2023-01" db="EMBL/GenBank/DDBJ databases">
        <title>Draft genome sequence of Algimonas porphyrae strain NBRC 108216.</title>
        <authorList>
            <person name="Sun Q."/>
            <person name="Mori K."/>
        </authorList>
    </citation>
    <scope>NUCLEOTIDE SEQUENCE</scope>
    <source>
        <strain evidence="2">NBRC 108216</strain>
    </source>
</reference>
<dbReference type="RefSeq" id="WP_284372612.1">
    <property type="nucleotide sequence ID" value="NZ_BSNJ01000004.1"/>
</dbReference>